<dbReference type="CDD" id="cd06121">
    <property type="entry name" value="cupin_YML079wp"/>
    <property type="match status" value="1"/>
</dbReference>
<organism evidence="2 3">
    <name type="scientific">Oxalobacter formigenes OXCC13</name>
    <dbReference type="NCBI Taxonomy" id="556269"/>
    <lineage>
        <taxon>Bacteria</taxon>
        <taxon>Pseudomonadati</taxon>
        <taxon>Pseudomonadota</taxon>
        <taxon>Betaproteobacteria</taxon>
        <taxon>Burkholderiales</taxon>
        <taxon>Oxalobacteraceae</taxon>
        <taxon>Oxalobacter</taxon>
    </lineage>
</organism>
<dbReference type="OrthoDB" id="9798288at2"/>
<feature type="domain" description="DUF985" evidence="1">
    <location>
        <begin position="4"/>
        <end position="143"/>
    </location>
</feature>
<dbReference type="PANTHER" id="PTHR33387">
    <property type="entry name" value="RMLC-LIKE JELLY ROLL FOLD PROTEIN"/>
    <property type="match status" value="1"/>
</dbReference>
<dbReference type="Proteomes" id="UP000005089">
    <property type="component" value="Unassembled WGS sequence"/>
</dbReference>
<keyword evidence="3" id="KW-1185">Reference proteome</keyword>
<dbReference type="RefSeq" id="WP_005880307.1">
    <property type="nucleotide sequence ID" value="NZ_CP019430.1"/>
</dbReference>
<dbReference type="InterPro" id="IPR014710">
    <property type="entry name" value="RmlC-like_jellyroll"/>
</dbReference>
<dbReference type="Pfam" id="PF06172">
    <property type="entry name" value="Cupin_5"/>
    <property type="match status" value="1"/>
</dbReference>
<sequence>MKAQTLIERFGLVAHPEGGYYRESYRSDGIIPPSGLPEPFTGSRHFSTAIYFLLEQGQYSRLHRIRSDEIWHFYLGGPLRLAMIHPDGKTDKIILGQDIAAGQTLQYVVPAGVWFGATPCAETDFSFVGCTVAPGFDFADFEMGKRESLKSAYPKAWACINEFGM</sequence>
<name>C3X8Z0_OXAFO</name>
<dbReference type="EMBL" id="GG658170">
    <property type="protein sequence ID" value="EEO29666.1"/>
    <property type="molecule type" value="Genomic_DNA"/>
</dbReference>
<dbReference type="SUPFAM" id="SSF51182">
    <property type="entry name" value="RmlC-like cupins"/>
    <property type="match status" value="1"/>
</dbReference>
<dbReference type="AlphaFoldDB" id="C3X8Z0"/>
<evidence type="ECO:0000259" key="1">
    <source>
        <dbReference type="Pfam" id="PF06172"/>
    </source>
</evidence>
<dbReference type="HOGENOM" id="CLU_088365_0_3_4"/>
<dbReference type="PANTHER" id="PTHR33387:SF3">
    <property type="entry name" value="DUF985 DOMAIN-CONTAINING PROTEIN"/>
    <property type="match status" value="1"/>
</dbReference>
<gene>
    <name evidence="2" type="ORF">OFBG_00694</name>
</gene>
<protein>
    <submittedName>
        <fullName evidence="2">Cupin family protein</fullName>
    </submittedName>
</protein>
<reference evidence="2 3" key="1">
    <citation type="submission" date="2009-02" db="EMBL/GenBank/DDBJ databases">
        <title>The Genome Sequence of Oxalobacter formigenes OXCC13.</title>
        <authorList>
            <consortium name="The Broad Institute Genome Sequencing Platform"/>
            <person name="Ward D."/>
            <person name="Young S.K."/>
            <person name="Kodira C.D."/>
            <person name="Zeng Q."/>
            <person name="Koehrsen M."/>
            <person name="Alvarado L."/>
            <person name="Berlin A."/>
            <person name="Borenstein D."/>
            <person name="Chen Z."/>
            <person name="Engels R."/>
            <person name="Freedman E."/>
            <person name="Gellesch M."/>
            <person name="Goldberg J."/>
            <person name="Griggs A."/>
            <person name="Gujja S."/>
            <person name="Heiman D."/>
            <person name="Hepburn T."/>
            <person name="Howarth C."/>
            <person name="Jen D."/>
            <person name="Larson L."/>
            <person name="Lewis B."/>
            <person name="Mehta T."/>
            <person name="Park D."/>
            <person name="Pearson M."/>
            <person name="Roberts A."/>
            <person name="Saif S."/>
            <person name="Shea T."/>
            <person name="Shenoy N."/>
            <person name="Sisk P."/>
            <person name="Stolte C."/>
            <person name="Sykes S."/>
            <person name="Walk T."/>
            <person name="White J."/>
            <person name="Yandava C."/>
            <person name="Allison M.J."/>
            <person name="Lander E."/>
            <person name="Nusbaum C."/>
            <person name="Galagan J."/>
            <person name="Birren B."/>
        </authorList>
    </citation>
    <scope>NUCLEOTIDE SEQUENCE [LARGE SCALE GENOMIC DNA]</scope>
    <source>
        <strain evidence="2 3">OXCC13</strain>
    </source>
</reference>
<proteinExistence type="predicted"/>
<dbReference type="Gene3D" id="2.60.120.10">
    <property type="entry name" value="Jelly Rolls"/>
    <property type="match status" value="1"/>
</dbReference>
<evidence type="ECO:0000313" key="2">
    <source>
        <dbReference type="EMBL" id="EEO29666.1"/>
    </source>
</evidence>
<accession>C3X8Z0</accession>
<dbReference type="eggNOG" id="COG3542">
    <property type="taxonomic scope" value="Bacteria"/>
</dbReference>
<evidence type="ECO:0000313" key="3">
    <source>
        <dbReference type="Proteomes" id="UP000005089"/>
    </source>
</evidence>
<dbReference type="GeneID" id="77135397"/>
<dbReference type="STRING" id="847.BRW83_1535"/>
<dbReference type="InterPro" id="IPR009327">
    <property type="entry name" value="Cupin_DUF985"/>
</dbReference>
<dbReference type="InterPro" id="IPR039935">
    <property type="entry name" value="YML079W-like"/>
</dbReference>
<dbReference type="InterPro" id="IPR011051">
    <property type="entry name" value="RmlC_Cupin_sf"/>
</dbReference>